<reference evidence="10" key="1">
    <citation type="submission" date="2021-07" db="EMBL/GenBank/DDBJ databases">
        <title>Draft genome of Mortierella alpina, strain LL118, isolated from an aspen leaf litter sample.</title>
        <authorList>
            <person name="Yang S."/>
            <person name="Vinatzer B.A."/>
        </authorList>
    </citation>
    <scope>NUCLEOTIDE SEQUENCE</scope>
    <source>
        <strain evidence="10">LL118</strain>
    </source>
</reference>
<dbReference type="GO" id="GO:0005634">
    <property type="term" value="C:nucleus"/>
    <property type="evidence" value="ECO:0007669"/>
    <property type="project" value="UniProtKB-SubCell"/>
</dbReference>
<keyword evidence="8" id="KW-1133">Transmembrane helix</keyword>
<dbReference type="Pfam" id="PF07904">
    <property type="entry name" value="Eaf7"/>
    <property type="match status" value="1"/>
</dbReference>
<dbReference type="SUPFAM" id="SSF52833">
    <property type="entry name" value="Thioredoxin-like"/>
    <property type="match status" value="1"/>
</dbReference>
<comment type="caution">
    <text evidence="10">The sequence shown here is derived from an EMBL/GenBank/DDBJ whole genome shotgun (WGS) entry which is preliminary data.</text>
</comment>
<dbReference type="GO" id="GO:0035267">
    <property type="term" value="C:NuA4 histone acetyltransferase complex"/>
    <property type="evidence" value="ECO:0007669"/>
    <property type="project" value="TreeGrafter"/>
</dbReference>
<evidence type="ECO:0000256" key="3">
    <source>
        <dbReference type="ARBA" id="ARBA00022853"/>
    </source>
</evidence>
<dbReference type="PANTHER" id="PTHR13581">
    <property type="entry name" value="MRG-BINDING PROTEIN"/>
    <property type="match status" value="1"/>
</dbReference>
<feature type="transmembrane region" description="Helical" evidence="8">
    <location>
        <begin position="231"/>
        <end position="249"/>
    </location>
</feature>
<dbReference type="EMBL" id="JAIFTL010000073">
    <property type="protein sequence ID" value="KAG9324230.1"/>
    <property type="molecule type" value="Genomic_DNA"/>
</dbReference>
<dbReference type="PROSITE" id="PS51352">
    <property type="entry name" value="THIOREDOXIN_2"/>
    <property type="match status" value="1"/>
</dbReference>
<evidence type="ECO:0000313" key="10">
    <source>
        <dbReference type="EMBL" id="KAG9324230.1"/>
    </source>
</evidence>
<dbReference type="InterPro" id="IPR036249">
    <property type="entry name" value="Thioredoxin-like_sf"/>
</dbReference>
<feature type="compositionally biased region" description="Low complexity" evidence="7">
    <location>
        <begin position="193"/>
        <end position="207"/>
    </location>
</feature>
<organism evidence="10 11">
    <name type="scientific">Mortierella alpina</name>
    <name type="common">Oleaginous fungus</name>
    <name type="synonym">Mortierella renispora</name>
    <dbReference type="NCBI Taxonomy" id="64518"/>
    <lineage>
        <taxon>Eukaryota</taxon>
        <taxon>Fungi</taxon>
        <taxon>Fungi incertae sedis</taxon>
        <taxon>Mucoromycota</taxon>
        <taxon>Mortierellomycotina</taxon>
        <taxon>Mortierellomycetes</taxon>
        <taxon>Mortierellales</taxon>
        <taxon>Mortierellaceae</taxon>
        <taxon>Mortierella</taxon>
    </lineage>
</organism>
<evidence type="ECO:0000313" key="11">
    <source>
        <dbReference type="Proteomes" id="UP000717515"/>
    </source>
</evidence>
<dbReference type="InterPro" id="IPR012423">
    <property type="entry name" value="Eaf7/MRGBP"/>
</dbReference>
<dbReference type="CDD" id="cd02961">
    <property type="entry name" value="PDI_a_family"/>
    <property type="match status" value="1"/>
</dbReference>
<accession>A0A9P8A627</accession>
<evidence type="ECO:0000256" key="1">
    <source>
        <dbReference type="ARBA" id="ARBA00004123"/>
    </source>
</evidence>
<feature type="region of interest" description="Disordered" evidence="7">
    <location>
        <begin position="134"/>
        <end position="223"/>
    </location>
</feature>
<keyword evidence="8" id="KW-0472">Membrane</keyword>
<evidence type="ECO:0000259" key="9">
    <source>
        <dbReference type="PROSITE" id="PS51352"/>
    </source>
</evidence>
<evidence type="ECO:0000256" key="4">
    <source>
        <dbReference type="ARBA" id="ARBA00023015"/>
    </source>
</evidence>
<dbReference type="GO" id="GO:0006357">
    <property type="term" value="P:regulation of transcription by RNA polymerase II"/>
    <property type="evidence" value="ECO:0007669"/>
    <property type="project" value="TreeGrafter"/>
</dbReference>
<keyword evidence="5" id="KW-0804">Transcription</keyword>
<comment type="similarity">
    <text evidence="2">Belongs to the EAF7 family.</text>
</comment>
<dbReference type="Proteomes" id="UP000717515">
    <property type="component" value="Unassembled WGS sequence"/>
</dbReference>
<dbReference type="AlphaFoldDB" id="A0A9P8A627"/>
<protein>
    <recommendedName>
        <fullName evidence="9">Thioredoxin domain-containing protein</fullName>
    </recommendedName>
</protein>
<evidence type="ECO:0000256" key="8">
    <source>
        <dbReference type="SAM" id="Phobius"/>
    </source>
</evidence>
<feature type="compositionally biased region" description="Polar residues" evidence="7">
    <location>
        <begin position="155"/>
        <end position="168"/>
    </location>
</feature>
<keyword evidence="3" id="KW-0156">Chromatin regulator</keyword>
<dbReference type="PANTHER" id="PTHR13581:SF5">
    <property type="entry name" value="MRG_MORF4L-BINDING PROTEIN"/>
    <property type="match status" value="1"/>
</dbReference>
<keyword evidence="8" id="KW-0812">Transmembrane</keyword>
<gene>
    <name evidence="10" type="ORF">KVV02_002177</name>
</gene>
<dbReference type="GO" id="GO:0006325">
    <property type="term" value="P:chromatin organization"/>
    <property type="evidence" value="ECO:0007669"/>
    <property type="project" value="UniProtKB-KW"/>
</dbReference>
<comment type="subcellular location">
    <subcellularLocation>
        <location evidence="1">Nucleus</location>
    </subcellularLocation>
</comment>
<name>A0A9P8A627_MORAP</name>
<evidence type="ECO:0000256" key="6">
    <source>
        <dbReference type="ARBA" id="ARBA00023242"/>
    </source>
</evidence>
<keyword evidence="4" id="KW-0805">Transcription regulation</keyword>
<proteinExistence type="inferred from homology"/>
<evidence type="ECO:0000256" key="5">
    <source>
        <dbReference type="ARBA" id="ARBA00023163"/>
    </source>
</evidence>
<keyword evidence="6" id="KW-0539">Nucleus</keyword>
<dbReference type="Gene3D" id="3.40.30.10">
    <property type="entry name" value="Glutaredoxin"/>
    <property type="match status" value="1"/>
</dbReference>
<feature type="domain" description="Thioredoxin" evidence="9">
    <location>
        <begin position="296"/>
        <end position="454"/>
    </location>
</feature>
<sequence>MPAESHTSDDDKRLAAMTPSQAVSADSKWDETMEMALFYAAIKYKPVGMHKHFRMINLQRHFNKHSHTPCTIAELWEKLGGMYDLGTLDEREDSGLFVDENEDEESDEEQDISFKNSEEFVLPLHDYDHLVKEVFREPSRNPSPSPIRTTRAREGSQTPSVADSSRASSPDEDDLPRKRRASRAVKKSDVNETPSPRTSAPPTSSTRRTTRAKAPEAAPVTRRKTGKKGNVLLLGFLLAFLSFLSVAAAEVEADTIPGDFEMGTTAADLEADLTPDDFEGYTIAADFEADTAAAMFEAGTTIDNFEAGTTDDIQVVTTPVSSDSTCPVVLDRFNIKEVAAHNPSLIMFYAPWCSYSKRELLVFDEFCKVRSDPDHNLPEDFVIAKFDASNATDVEFLRDEMGITFQLYPHLVFFPRGINHTSQSCNLTMDVFPSYEAARTVEKLFEEVKDKARPLIMDLTNRHVPCVCHSQGKPVMTLYHSRDCRRSGRCFEAYTEIVQKISGGQCGIVFSHYEAWANRTCNGEADVERVPALKLLMPDGTSETYDGNCDDVTALEAWIQARLLKSNAQMDEIRVQFTQATTEAEKKALFVQGVQKALEMSTVGGDVEVYFSFFRQAKTKLFPSTSSLCVVKPSSDRSTMKLLGTSLCSLALSCLAAQAVSEQDHRRDIQNAFAIERGESQDVVSEREFRSTLFEPKDDHADFQAEGWFDPPRPPVSVTLPNLNCTAAPGTVSMLLSELSGILDPLETGTFMDLIGEFVEGSLSSLLKAVAKGATKVAVTTIKAVISALTMALTTISEVDGLKYIVKPVLDLLSHLSLALNTMSNCLSTPLIKTGNAKNEVVQQQQQQPDAVVPVAAAQCSAIADLYRILLKGAIQQCPVVPQSASEDLKRVLTGSLSVLGLMNANSIAGDNEALLDARPIFAAGLLDQYRREVIQFAENESEEIKAFAQMDLAMTVSISNALEACLRVAAAGVDV</sequence>
<evidence type="ECO:0000256" key="7">
    <source>
        <dbReference type="SAM" id="MobiDB-lite"/>
    </source>
</evidence>
<dbReference type="InterPro" id="IPR013766">
    <property type="entry name" value="Thioredoxin_domain"/>
</dbReference>
<evidence type="ECO:0000256" key="2">
    <source>
        <dbReference type="ARBA" id="ARBA00007117"/>
    </source>
</evidence>